<protein>
    <submittedName>
        <fullName evidence="1">Uncharacterized protein</fullName>
    </submittedName>
</protein>
<reference evidence="1" key="1">
    <citation type="submission" date="2020-12" db="EMBL/GenBank/DDBJ databases">
        <title>Metabolic potential, ecology and presence of endohyphal bacteria is reflected in genomic diversity of Mucoromycotina.</title>
        <authorList>
            <person name="Muszewska A."/>
            <person name="Okrasinska A."/>
            <person name="Steczkiewicz K."/>
            <person name="Drgas O."/>
            <person name="Orlowska M."/>
            <person name="Perlinska-Lenart U."/>
            <person name="Aleksandrzak-Piekarczyk T."/>
            <person name="Szatraj K."/>
            <person name="Zielenkiewicz U."/>
            <person name="Pilsyk S."/>
            <person name="Malc E."/>
            <person name="Mieczkowski P."/>
            <person name="Kruszewska J.S."/>
            <person name="Biernat P."/>
            <person name="Pawlowska J."/>
        </authorList>
    </citation>
    <scope>NUCLEOTIDE SEQUENCE</scope>
    <source>
        <strain evidence="1">WA0000017839</strain>
    </source>
</reference>
<name>A0A8H7RD12_9FUNG</name>
<dbReference type="AlphaFoldDB" id="A0A8H7RD12"/>
<evidence type="ECO:0000313" key="2">
    <source>
        <dbReference type="Proteomes" id="UP000603453"/>
    </source>
</evidence>
<comment type="caution">
    <text evidence="1">The sequence shown here is derived from an EMBL/GenBank/DDBJ whole genome shotgun (WGS) entry which is preliminary data.</text>
</comment>
<proteinExistence type="predicted"/>
<sequence length="81" mass="9074">MRHSSTTLYILAAAGVYGSTHEYEDHEINANASSAGHNHPYVGLPIGTWRITDFNSSRREEICSSQQDFCVNKCENQVKTK</sequence>
<keyword evidence="2" id="KW-1185">Reference proteome</keyword>
<accession>A0A8H7RD12</accession>
<dbReference type="OrthoDB" id="1708823at2759"/>
<dbReference type="EMBL" id="JAEPRD010000024">
    <property type="protein sequence ID" value="KAG2207478.1"/>
    <property type="molecule type" value="Genomic_DNA"/>
</dbReference>
<evidence type="ECO:0000313" key="1">
    <source>
        <dbReference type="EMBL" id="KAG2207478.1"/>
    </source>
</evidence>
<organism evidence="1 2">
    <name type="scientific">Mucor saturninus</name>
    <dbReference type="NCBI Taxonomy" id="64648"/>
    <lineage>
        <taxon>Eukaryota</taxon>
        <taxon>Fungi</taxon>
        <taxon>Fungi incertae sedis</taxon>
        <taxon>Mucoromycota</taxon>
        <taxon>Mucoromycotina</taxon>
        <taxon>Mucoromycetes</taxon>
        <taxon>Mucorales</taxon>
        <taxon>Mucorineae</taxon>
        <taxon>Mucoraceae</taxon>
        <taxon>Mucor</taxon>
    </lineage>
</organism>
<gene>
    <name evidence="1" type="ORF">INT47_004226</name>
</gene>
<dbReference type="Proteomes" id="UP000603453">
    <property type="component" value="Unassembled WGS sequence"/>
</dbReference>